<keyword evidence="2" id="KW-1185">Reference proteome</keyword>
<dbReference type="GO" id="GO:0004497">
    <property type="term" value="F:monooxygenase activity"/>
    <property type="evidence" value="ECO:0007669"/>
    <property type="project" value="InterPro"/>
</dbReference>
<dbReference type="PANTHER" id="PTHR43747:SF4">
    <property type="entry name" value="FLAVIN-DEPENDENT TRYPTOPHAN HALOGENASE"/>
    <property type="match status" value="1"/>
</dbReference>
<proteinExistence type="predicted"/>
<name>A0A328AX95_9CAUL</name>
<dbReference type="OrthoDB" id="5697472at2"/>
<dbReference type="Pfam" id="PF04820">
    <property type="entry name" value="Trp_halogenase"/>
    <property type="match status" value="1"/>
</dbReference>
<dbReference type="SUPFAM" id="SSF51905">
    <property type="entry name" value="FAD/NAD(P)-binding domain"/>
    <property type="match status" value="1"/>
</dbReference>
<dbReference type="Gene3D" id="3.50.50.60">
    <property type="entry name" value="FAD/NAD(P)-binding domain"/>
    <property type="match status" value="1"/>
</dbReference>
<dbReference type="EMBL" id="QFYP01000001">
    <property type="protein sequence ID" value="RAK58326.1"/>
    <property type="molecule type" value="Genomic_DNA"/>
</dbReference>
<dbReference type="InterPro" id="IPR050816">
    <property type="entry name" value="Flavin-dep_Halogenase_NPB"/>
</dbReference>
<dbReference type="InterPro" id="IPR006905">
    <property type="entry name" value="Flavin_halogenase"/>
</dbReference>
<sequence>MSAPLTEVVVVGRDAALWLAASVIQAALRPGVRVTAVELPSRLCPADVYASLPALEAFHNLLQLDEAQLLRLAGGSFSLGQNFQSSGGAGPSFFHAYGSYGAAIDHKDFFAYWLKARSLGLSVALEDFSLTAAAAKQGRMLLPDETTERFGRTDYGYHLPALAYASVLKTLAVRHGVTALQTDAAHAVLDPDSGDILALDLAGGRRVEGQFFLDASGAEGCLIAGVLGVGREDWRSHFVADRTLVARAAPYAAAPVYAELRAWEAGWVGLFPTQAATHIVQAYSSAYCDDGAALVGAAKVAQLDLDDAVVRRADPGRRLVAWARNCVALGEAACLFDATHAVELHAVQLGLVHLLELFPLGGAFAVERQEYNRITQSAFERIRDFQSAFYVLNRYGDSEFWSAARRAPASPELTHKIETFAARGEATLLEDETFLIDSWRALFVGQGLMPGSHIPIIDQTSPEEVKREFRRILGFIKEQVLKQPSHQQYLDRLCRREKVPEIASGS</sequence>
<evidence type="ECO:0000313" key="1">
    <source>
        <dbReference type="EMBL" id="RAK58326.1"/>
    </source>
</evidence>
<dbReference type="RefSeq" id="WP_111455598.1">
    <property type="nucleotide sequence ID" value="NZ_QFYP01000001.1"/>
</dbReference>
<dbReference type="AlphaFoldDB" id="A0A328AX95"/>
<evidence type="ECO:0000313" key="2">
    <source>
        <dbReference type="Proteomes" id="UP000249842"/>
    </source>
</evidence>
<dbReference type="PANTHER" id="PTHR43747">
    <property type="entry name" value="FAD-BINDING PROTEIN"/>
    <property type="match status" value="1"/>
</dbReference>
<reference evidence="2" key="1">
    <citation type="submission" date="2018-05" db="EMBL/GenBank/DDBJ databases">
        <authorList>
            <person name="Li X."/>
        </authorList>
    </citation>
    <scope>NUCLEOTIDE SEQUENCE [LARGE SCALE GENOMIC DNA]</scope>
    <source>
        <strain evidence="2">HKS-05</strain>
    </source>
</reference>
<gene>
    <name evidence="1" type="ORF">DJ021_00115</name>
</gene>
<dbReference type="Proteomes" id="UP000249842">
    <property type="component" value="Unassembled WGS sequence"/>
</dbReference>
<accession>A0A328AX95</accession>
<dbReference type="InterPro" id="IPR036188">
    <property type="entry name" value="FAD/NAD-bd_sf"/>
</dbReference>
<comment type="caution">
    <text evidence="1">The sequence shown here is derived from an EMBL/GenBank/DDBJ whole genome shotgun (WGS) entry which is preliminary data.</text>
</comment>
<organism evidence="1 2">
    <name type="scientific">Phenylobacterium hankyongense</name>
    <dbReference type="NCBI Taxonomy" id="1813876"/>
    <lineage>
        <taxon>Bacteria</taxon>
        <taxon>Pseudomonadati</taxon>
        <taxon>Pseudomonadota</taxon>
        <taxon>Alphaproteobacteria</taxon>
        <taxon>Caulobacterales</taxon>
        <taxon>Caulobacteraceae</taxon>
        <taxon>Phenylobacterium</taxon>
    </lineage>
</organism>
<protein>
    <submittedName>
        <fullName evidence="1">Tryptophan halogenase</fullName>
    </submittedName>
</protein>